<dbReference type="InterPro" id="IPR011010">
    <property type="entry name" value="DNA_brk_join_enz"/>
</dbReference>
<dbReference type="GO" id="GO:0015074">
    <property type="term" value="P:DNA integration"/>
    <property type="evidence" value="ECO:0007669"/>
    <property type="project" value="InterPro"/>
</dbReference>
<evidence type="ECO:0000313" key="3">
    <source>
        <dbReference type="EMBL" id="KKK75855.1"/>
    </source>
</evidence>
<sequence>DEINKLINETQLSNNYETTIFKLKVCFQFSGAMRITELHKLKYKDLNVEALDDSQINHKIAIRPETSKGKKGGIVYIQTKYLVYYLKFLNSLNKKIREQIINNEITIWCNTTREHFSRDFYRQTRRILGKEKLTTHSLRHTRCTNLLISGLSLPETSKFMRHENEETTLVYYHLIKEDISEALENLDKKIVGGKK</sequence>
<evidence type="ECO:0000256" key="1">
    <source>
        <dbReference type="ARBA" id="ARBA00023172"/>
    </source>
</evidence>
<dbReference type="CDD" id="cd00397">
    <property type="entry name" value="DNA_BRE_C"/>
    <property type="match status" value="1"/>
</dbReference>
<dbReference type="GO" id="GO:0003677">
    <property type="term" value="F:DNA binding"/>
    <property type="evidence" value="ECO:0007669"/>
    <property type="project" value="InterPro"/>
</dbReference>
<dbReference type="PANTHER" id="PTHR30349:SF64">
    <property type="entry name" value="PROPHAGE INTEGRASE INTD-RELATED"/>
    <property type="match status" value="1"/>
</dbReference>
<dbReference type="InterPro" id="IPR050090">
    <property type="entry name" value="Tyrosine_recombinase_XerCD"/>
</dbReference>
<organism evidence="3">
    <name type="scientific">marine sediment metagenome</name>
    <dbReference type="NCBI Taxonomy" id="412755"/>
    <lineage>
        <taxon>unclassified sequences</taxon>
        <taxon>metagenomes</taxon>
        <taxon>ecological metagenomes</taxon>
    </lineage>
</organism>
<evidence type="ECO:0000259" key="2">
    <source>
        <dbReference type="PROSITE" id="PS51898"/>
    </source>
</evidence>
<dbReference type="InterPro" id="IPR013762">
    <property type="entry name" value="Integrase-like_cat_sf"/>
</dbReference>
<dbReference type="InterPro" id="IPR002104">
    <property type="entry name" value="Integrase_catalytic"/>
</dbReference>
<dbReference type="Pfam" id="PF00589">
    <property type="entry name" value="Phage_integrase"/>
    <property type="match status" value="1"/>
</dbReference>
<proteinExistence type="predicted"/>
<comment type="caution">
    <text evidence="3">The sequence shown here is derived from an EMBL/GenBank/DDBJ whole genome shotgun (WGS) entry which is preliminary data.</text>
</comment>
<dbReference type="GO" id="GO:0006310">
    <property type="term" value="P:DNA recombination"/>
    <property type="evidence" value="ECO:0007669"/>
    <property type="project" value="UniProtKB-KW"/>
</dbReference>
<dbReference type="PROSITE" id="PS51898">
    <property type="entry name" value="TYR_RECOMBINASE"/>
    <property type="match status" value="1"/>
</dbReference>
<dbReference type="Gene3D" id="1.10.443.10">
    <property type="entry name" value="Intergrase catalytic core"/>
    <property type="match status" value="1"/>
</dbReference>
<gene>
    <name evidence="3" type="ORF">LCGC14_2869520</name>
</gene>
<dbReference type="SUPFAM" id="SSF56349">
    <property type="entry name" value="DNA breaking-rejoining enzymes"/>
    <property type="match status" value="1"/>
</dbReference>
<feature type="non-terminal residue" evidence="3">
    <location>
        <position position="1"/>
    </location>
</feature>
<name>A0A0F8YQ47_9ZZZZ</name>
<keyword evidence="1" id="KW-0233">DNA recombination</keyword>
<dbReference type="EMBL" id="LAZR01055668">
    <property type="protein sequence ID" value="KKK75855.1"/>
    <property type="molecule type" value="Genomic_DNA"/>
</dbReference>
<accession>A0A0F8YQ47</accession>
<dbReference type="AlphaFoldDB" id="A0A0F8YQ47"/>
<reference evidence="3" key="1">
    <citation type="journal article" date="2015" name="Nature">
        <title>Complex archaea that bridge the gap between prokaryotes and eukaryotes.</title>
        <authorList>
            <person name="Spang A."/>
            <person name="Saw J.H."/>
            <person name="Jorgensen S.L."/>
            <person name="Zaremba-Niedzwiedzka K."/>
            <person name="Martijn J."/>
            <person name="Lind A.E."/>
            <person name="van Eijk R."/>
            <person name="Schleper C."/>
            <person name="Guy L."/>
            <person name="Ettema T.J."/>
        </authorList>
    </citation>
    <scope>NUCLEOTIDE SEQUENCE</scope>
</reference>
<dbReference type="PANTHER" id="PTHR30349">
    <property type="entry name" value="PHAGE INTEGRASE-RELATED"/>
    <property type="match status" value="1"/>
</dbReference>
<protein>
    <recommendedName>
        <fullName evidence="2">Tyr recombinase domain-containing protein</fullName>
    </recommendedName>
</protein>
<feature type="domain" description="Tyr recombinase" evidence="2">
    <location>
        <begin position="1"/>
        <end position="184"/>
    </location>
</feature>